<accession>A0A086J1M0</accession>
<reference evidence="2" key="2">
    <citation type="submission" date="2012-10" db="EMBL/GenBank/DDBJ databases">
        <authorList>
            <consortium name="The Broad Institute Genome Sequencing Platform"/>
            <consortium name="The Broad Institute Genome Sequencing Center for Infectious Disease"/>
            <person name="Cuomo C."/>
            <person name="Troemel E."/>
            <person name="Walker B."/>
            <person name="Young S.K."/>
            <person name="Zeng Q."/>
            <person name="Gargeya S."/>
            <person name="Fitzgerald M."/>
            <person name="Haas B."/>
            <person name="Abouelleil A."/>
            <person name="Alvarado L."/>
            <person name="Arachchi H.M."/>
            <person name="Berlin A.M."/>
            <person name="Chapman S.B."/>
            <person name="Goldberg J."/>
            <person name="Griggs A."/>
            <person name="Gujja S."/>
            <person name="Hansen M."/>
            <person name="Howarth C."/>
            <person name="Imamovic A."/>
            <person name="Larimer J."/>
            <person name="McCowan C."/>
            <person name="Murphy C."/>
            <person name="Neiman D."/>
            <person name="Pearson M."/>
            <person name="Priest M."/>
            <person name="Roberts A."/>
            <person name="Saif S."/>
            <person name="Shea T."/>
            <person name="Sisk P."/>
            <person name="Sykes S."/>
            <person name="Wortman J."/>
            <person name="Nusbaum C."/>
            <person name="Birren B."/>
        </authorList>
    </citation>
    <scope>NUCLEOTIDE SEQUENCE</scope>
    <source>
        <strain evidence="2">ERTm6</strain>
    </source>
</reference>
<dbReference type="EMBL" id="JH604634">
    <property type="protein sequence ID" value="EHY66303.1"/>
    <property type="molecule type" value="Genomic_DNA"/>
</dbReference>
<dbReference type="EMBL" id="AKIJ01000003">
    <property type="protein sequence ID" value="KFG26038.1"/>
    <property type="molecule type" value="Genomic_DNA"/>
</dbReference>
<accession>H8ZBQ0</accession>
<evidence type="ECO:0000313" key="2">
    <source>
        <dbReference type="EMBL" id="KFG26038.1"/>
    </source>
</evidence>
<dbReference type="Proteomes" id="UP000054524">
    <property type="component" value="Unassembled WGS sequence"/>
</dbReference>
<evidence type="ECO:0000313" key="3">
    <source>
        <dbReference type="Proteomes" id="UP000054524"/>
    </source>
</evidence>
<dbReference type="AlphaFoldDB" id="H8ZBQ0"/>
<proteinExistence type="predicted"/>
<evidence type="ECO:0000313" key="1">
    <source>
        <dbReference type="EMBL" id="EHY66303.1"/>
    </source>
</evidence>
<dbReference type="OrthoDB" id="2187186at2759"/>
<reference evidence="1" key="1">
    <citation type="submission" date="2011-03" db="EMBL/GenBank/DDBJ databases">
        <title>The Genome Sequence of Nematocida sp1 strain ERTm2.</title>
        <authorList>
            <consortium name="The Broad Institute Genome Sequencing Platform"/>
            <consortium name="The Broad Institute Genome Sequencing Center for Infectious Disease"/>
            <person name="Cuomo C."/>
            <person name="Troemel E."/>
            <person name="Young S.K."/>
            <person name="Zeng Q."/>
            <person name="Gargeya S."/>
            <person name="Fitzgerald M."/>
            <person name="Haas B."/>
            <person name="Abouelleil A."/>
            <person name="Alvarado L."/>
            <person name="Arachchi H.M."/>
            <person name="Berlin A."/>
            <person name="Brown A."/>
            <person name="Chapman S.B."/>
            <person name="Chen Z."/>
            <person name="Dunbar C."/>
            <person name="Freedman E."/>
            <person name="Gearin G."/>
            <person name="Gellesch M."/>
            <person name="Goldberg J."/>
            <person name="Griggs A."/>
            <person name="Gujja S."/>
            <person name="Heilman E.R."/>
            <person name="Heiman D."/>
            <person name="Howarth C."/>
            <person name="Larson L."/>
            <person name="Lui A."/>
            <person name="MacDonald P.J.P."/>
            <person name="Mehta T."/>
            <person name="Montmayeur A."/>
            <person name="Murphy C."/>
            <person name="Neiman D."/>
            <person name="Pearson M."/>
            <person name="Priest M."/>
            <person name="Roberts A."/>
            <person name="Saif S."/>
            <person name="Shea T."/>
            <person name="Shenoy N."/>
            <person name="Sisk P."/>
            <person name="Stolte C."/>
            <person name="Sykes S."/>
            <person name="White J."/>
            <person name="Yandava C."/>
            <person name="Wortman J."/>
            <person name="Nusbaum C."/>
            <person name="Birren B."/>
        </authorList>
    </citation>
    <scope>NUCLEOTIDE SEQUENCE</scope>
    <source>
        <strain evidence="1">ERTm2</strain>
    </source>
</reference>
<protein>
    <submittedName>
        <fullName evidence="1">Uncharacterized protein</fullName>
    </submittedName>
</protein>
<organism evidence="1">
    <name type="scientific">Nematocida ausubeli (strain ATCC PRA-371 / ERTm2)</name>
    <name type="common">Nematode killer fungus</name>
    <dbReference type="NCBI Taxonomy" id="1913371"/>
    <lineage>
        <taxon>Eukaryota</taxon>
        <taxon>Fungi</taxon>
        <taxon>Fungi incertae sedis</taxon>
        <taxon>Microsporidia</taxon>
        <taxon>Nematocida</taxon>
    </lineage>
</organism>
<sequence length="116" mass="13388">MNYVIQDLECVRKAALSRTNSINTSKLTKKMKYDVLVQIIEDALSKVHCKYALDLTNAIVCNTPVNSEMHVELTKTLELFKKTKKEISKTIKRSKVDPITEEYISHVLRVLEYNVE</sequence>
<dbReference type="Proteomes" id="UP000005622">
    <property type="component" value="Unassembled WGS sequence"/>
</dbReference>
<keyword evidence="3" id="KW-1185">Reference proteome</keyword>
<dbReference type="HOGENOM" id="CLU_2097469_0_0_1"/>
<name>H8ZBQ0_NEMA1</name>
<gene>
    <name evidence="1" type="ORF">NERG_00999</name>
    <name evidence="2" type="ORF">NESG_01150</name>
</gene>
<reference evidence="2 3" key="3">
    <citation type="journal article" date="2014" name="Genome Announc.">
        <title>Genome Sequence of the Microsporidian Species Nematocida sp1 Strain ERTm6 (ATCC PRA-372).</title>
        <authorList>
            <person name="Bakowski M.A."/>
            <person name="Priest M."/>
            <person name="Young S."/>
            <person name="Cuomo C.A."/>
            <person name="Troemel E.R."/>
        </authorList>
    </citation>
    <scope>NUCLEOTIDE SEQUENCE [LARGE SCALE GENOMIC DNA]</scope>
    <source>
        <strain evidence="2 3">ERTm6</strain>
    </source>
</reference>